<accession>A0A382ITT5</accession>
<dbReference type="PANTHER" id="PTHR43283:SF7">
    <property type="entry name" value="BETA-LACTAMASE-RELATED DOMAIN-CONTAINING PROTEIN"/>
    <property type="match status" value="1"/>
</dbReference>
<dbReference type="PANTHER" id="PTHR43283">
    <property type="entry name" value="BETA-LACTAMASE-RELATED"/>
    <property type="match status" value="1"/>
</dbReference>
<gene>
    <name evidence="2" type="ORF">METZ01_LOCUS256078</name>
</gene>
<protein>
    <recommendedName>
        <fullName evidence="1">Beta-lactamase-related domain-containing protein</fullName>
    </recommendedName>
</protein>
<evidence type="ECO:0000259" key="1">
    <source>
        <dbReference type="Pfam" id="PF00144"/>
    </source>
</evidence>
<name>A0A382ITT5_9ZZZZ</name>
<proteinExistence type="predicted"/>
<feature type="domain" description="Beta-lactamase-related" evidence="1">
    <location>
        <begin position="49"/>
        <end position="214"/>
    </location>
</feature>
<dbReference type="Pfam" id="PF00144">
    <property type="entry name" value="Beta-lactamase"/>
    <property type="match status" value="1"/>
</dbReference>
<dbReference type="EMBL" id="UINC01069669">
    <property type="protein sequence ID" value="SVC03224.1"/>
    <property type="molecule type" value="Genomic_DNA"/>
</dbReference>
<dbReference type="Gene3D" id="3.40.710.10">
    <property type="entry name" value="DD-peptidase/beta-lactamase superfamily"/>
    <property type="match status" value="1"/>
</dbReference>
<sequence length="246" mass="27818">MRNILLLILFVLFLPVVVNADELISNRSEFNSNFIDAHEAALRLPRLHSLLISHRGELVFEEYYNGADSRRPANMKSASKSVISALIGIAIDEGHIKSVEDPITKYFPEYIFNQTDPDKQLITIENLLTMQSGLETTSNRNYGKWVLSENWVEFVLNQPLVAKPGTRMLYSTGSTHLLSAILTRASGINTKEFAQKHLASQLGYSMSYWSRDPQGIYFGGNDMEMTPRQMLAFGELYLNKGVHEGR</sequence>
<reference evidence="2" key="1">
    <citation type="submission" date="2018-05" db="EMBL/GenBank/DDBJ databases">
        <authorList>
            <person name="Lanie J.A."/>
            <person name="Ng W.-L."/>
            <person name="Kazmierczak K.M."/>
            <person name="Andrzejewski T.M."/>
            <person name="Davidsen T.M."/>
            <person name="Wayne K.J."/>
            <person name="Tettelin H."/>
            <person name="Glass J.I."/>
            <person name="Rusch D."/>
            <person name="Podicherti R."/>
            <person name="Tsui H.-C.T."/>
            <person name="Winkler M.E."/>
        </authorList>
    </citation>
    <scope>NUCLEOTIDE SEQUENCE</scope>
</reference>
<dbReference type="InterPro" id="IPR001466">
    <property type="entry name" value="Beta-lactam-related"/>
</dbReference>
<dbReference type="InterPro" id="IPR012338">
    <property type="entry name" value="Beta-lactam/transpept-like"/>
</dbReference>
<dbReference type="InterPro" id="IPR050789">
    <property type="entry name" value="Diverse_Enzym_Activities"/>
</dbReference>
<dbReference type="SUPFAM" id="SSF56601">
    <property type="entry name" value="beta-lactamase/transpeptidase-like"/>
    <property type="match status" value="1"/>
</dbReference>
<evidence type="ECO:0000313" key="2">
    <source>
        <dbReference type="EMBL" id="SVC03224.1"/>
    </source>
</evidence>
<dbReference type="AlphaFoldDB" id="A0A382ITT5"/>
<feature type="non-terminal residue" evidence="2">
    <location>
        <position position="246"/>
    </location>
</feature>
<organism evidence="2">
    <name type="scientific">marine metagenome</name>
    <dbReference type="NCBI Taxonomy" id="408172"/>
    <lineage>
        <taxon>unclassified sequences</taxon>
        <taxon>metagenomes</taxon>
        <taxon>ecological metagenomes</taxon>
    </lineage>
</organism>